<reference evidence="1 2" key="1">
    <citation type="submission" date="2019-03" db="EMBL/GenBank/DDBJ databases">
        <title>Genomic Encyclopedia of Type Strains, Phase III (KMG-III): the genomes of soil and plant-associated and newly described type strains.</title>
        <authorList>
            <person name="Whitman W."/>
        </authorList>
    </citation>
    <scope>NUCLEOTIDE SEQUENCE [LARGE SCALE GENOMIC DNA]</scope>
    <source>
        <strain evidence="1 2">CGMCC 1.7660</strain>
    </source>
</reference>
<evidence type="ECO:0000313" key="2">
    <source>
        <dbReference type="Proteomes" id="UP000295783"/>
    </source>
</evidence>
<dbReference type="AlphaFoldDB" id="A0A4V3DEB1"/>
<evidence type="ECO:0008006" key="3">
    <source>
        <dbReference type="Google" id="ProtNLM"/>
    </source>
</evidence>
<dbReference type="Proteomes" id="UP000295783">
    <property type="component" value="Unassembled WGS sequence"/>
</dbReference>
<dbReference type="EMBL" id="SNYW01000011">
    <property type="protein sequence ID" value="TDQ80561.1"/>
    <property type="molecule type" value="Genomic_DNA"/>
</dbReference>
<accession>A0A4V3DEB1</accession>
<proteinExistence type="predicted"/>
<sequence>MFRATLFKAMRRRSFWPALILGYVLLFQAILGSAAASAHAFAMAQQDALGIAMLCIEDGVDGRLPADPATQAPAGDCINCKIACAAGIALPAVTPPELAALFLIARVEAHHHAINADAALPRAALFDSDLPSQAPPAGI</sequence>
<name>A0A4V3DEB1_9PROT</name>
<comment type="caution">
    <text evidence="1">The sequence shown here is derived from an EMBL/GenBank/DDBJ whole genome shotgun (WGS) entry which is preliminary data.</text>
</comment>
<evidence type="ECO:0000313" key="1">
    <source>
        <dbReference type="EMBL" id="TDQ80561.1"/>
    </source>
</evidence>
<keyword evidence="2" id="KW-1185">Reference proteome</keyword>
<protein>
    <recommendedName>
        <fullName evidence="3">DUF2946 family protein</fullName>
    </recommendedName>
</protein>
<organism evidence="1 2">
    <name type="scientific">Dongia mobilis</name>
    <dbReference type="NCBI Taxonomy" id="578943"/>
    <lineage>
        <taxon>Bacteria</taxon>
        <taxon>Pseudomonadati</taxon>
        <taxon>Pseudomonadota</taxon>
        <taxon>Alphaproteobacteria</taxon>
        <taxon>Rhodospirillales</taxon>
        <taxon>Dongiaceae</taxon>
        <taxon>Dongia</taxon>
    </lineage>
</organism>
<dbReference type="RefSeq" id="WP_133614545.1">
    <property type="nucleotide sequence ID" value="NZ_SNYW01000011.1"/>
</dbReference>
<gene>
    <name evidence="1" type="ORF">A8950_3094</name>
</gene>